<reference evidence="1 2" key="1">
    <citation type="submission" date="2024-08" db="EMBL/GenBank/DDBJ databases">
        <title>Clostridium lapicellarii sp. nov., and Clostridium renhuaiense sp. nov., two species isolated from the mud in a fermentation cellar used for producing sauce-flavour Chinese liquors.</title>
        <authorList>
            <person name="Yang F."/>
            <person name="Wang H."/>
            <person name="Chen L.Q."/>
            <person name="Zhou N."/>
            <person name="Lu J.J."/>
            <person name="Pu X.X."/>
            <person name="Wan B."/>
            <person name="Wang L."/>
            <person name="Liu S.J."/>
        </authorList>
    </citation>
    <scope>NUCLEOTIDE SEQUENCE [LARGE SCALE GENOMIC DNA]</scope>
    <source>
        <strain evidence="1 2">MT-113</strain>
    </source>
</reference>
<sequence>MESKYFQSWETYKKTCDERAQPVRKNEGIYMKPVFERYDVEIKNFIITLLL</sequence>
<protein>
    <submittedName>
        <fullName evidence="1">Uncharacterized protein</fullName>
    </submittedName>
</protein>
<accession>A0ABV4DYV5</accession>
<organism evidence="1 2">
    <name type="scientific">Clostridium lapidicellarium</name>
    <dbReference type="NCBI Taxonomy" id="3240931"/>
    <lineage>
        <taxon>Bacteria</taxon>
        <taxon>Bacillati</taxon>
        <taxon>Bacillota</taxon>
        <taxon>Clostridia</taxon>
        <taxon>Eubacteriales</taxon>
        <taxon>Clostridiaceae</taxon>
        <taxon>Clostridium</taxon>
    </lineage>
</organism>
<name>A0ABV4DYV5_9CLOT</name>
<evidence type="ECO:0000313" key="1">
    <source>
        <dbReference type="EMBL" id="MEY8764075.1"/>
    </source>
</evidence>
<dbReference type="Proteomes" id="UP001565220">
    <property type="component" value="Unassembled WGS sequence"/>
</dbReference>
<comment type="caution">
    <text evidence="1">The sequence shown here is derived from an EMBL/GenBank/DDBJ whole genome shotgun (WGS) entry which is preliminary data.</text>
</comment>
<dbReference type="RefSeq" id="WP_294182985.1">
    <property type="nucleotide sequence ID" value="NZ_JBGFFE010000015.1"/>
</dbReference>
<proteinExistence type="predicted"/>
<keyword evidence="2" id="KW-1185">Reference proteome</keyword>
<evidence type="ECO:0000313" key="2">
    <source>
        <dbReference type="Proteomes" id="UP001565220"/>
    </source>
</evidence>
<dbReference type="EMBL" id="JBGFFE010000015">
    <property type="protein sequence ID" value="MEY8764075.1"/>
    <property type="molecule type" value="Genomic_DNA"/>
</dbReference>
<gene>
    <name evidence="1" type="ORF">AB8S09_10555</name>
</gene>